<dbReference type="Proteomes" id="UP000821845">
    <property type="component" value="Chromosome 9"/>
</dbReference>
<accession>A0ACB7RKR1</accession>
<protein>
    <submittedName>
        <fullName evidence="1">Uncharacterized protein</fullName>
    </submittedName>
</protein>
<evidence type="ECO:0000313" key="1">
    <source>
        <dbReference type="EMBL" id="KAH6922775.1"/>
    </source>
</evidence>
<gene>
    <name evidence="1" type="ORF">HPB50_018988</name>
</gene>
<organism evidence="1 2">
    <name type="scientific">Hyalomma asiaticum</name>
    <name type="common">Tick</name>
    <dbReference type="NCBI Taxonomy" id="266040"/>
    <lineage>
        <taxon>Eukaryota</taxon>
        <taxon>Metazoa</taxon>
        <taxon>Ecdysozoa</taxon>
        <taxon>Arthropoda</taxon>
        <taxon>Chelicerata</taxon>
        <taxon>Arachnida</taxon>
        <taxon>Acari</taxon>
        <taxon>Parasitiformes</taxon>
        <taxon>Ixodida</taxon>
        <taxon>Ixodoidea</taxon>
        <taxon>Ixodidae</taxon>
        <taxon>Hyalomminae</taxon>
        <taxon>Hyalomma</taxon>
    </lineage>
</organism>
<proteinExistence type="predicted"/>
<dbReference type="EMBL" id="CM023489">
    <property type="protein sequence ID" value="KAH6922775.1"/>
    <property type="molecule type" value="Genomic_DNA"/>
</dbReference>
<reference evidence="1" key="1">
    <citation type="submission" date="2020-05" db="EMBL/GenBank/DDBJ databases">
        <title>Large-scale comparative analyses of tick genomes elucidate their genetic diversity and vector capacities.</title>
        <authorList>
            <person name="Jia N."/>
            <person name="Wang J."/>
            <person name="Shi W."/>
            <person name="Du L."/>
            <person name="Sun Y."/>
            <person name="Zhan W."/>
            <person name="Jiang J."/>
            <person name="Wang Q."/>
            <person name="Zhang B."/>
            <person name="Ji P."/>
            <person name="Sakyi L.B."/>
            <person name="Cui X."/>
            <person name="Yuan T."/>
            <person name="Jiang B."/>
            <person name="Yang W."/>
            <person name="Lam T.T.-Y."/>
            <person name="Chang Q."/>
            <person name="Ding S."/>
            <person name="Wang X."/>
            <person name="Zhu J."/>
            <person name="Ruan X."/>
            <person name="Zhao L."/>
            <person name="Wei J."/>
            <person name="Que T."/>
            <person name="Du C."/>
            <person name="Cheng J."/>
            <person name="Dai P."/>
            <person name="Han X."/>
            <person name="Huang E."/>
            <person name="Gao Y."/>
            <person name="Liu J."/>
            <person name="Shao H."/>
            <person name="Ye R."/>
            <person name="Li L."/>
            <person name="Wei W."/>
            <person name="Wang X."/>
            <person name="Wang C."/>
            <person name="Yang T."/>
            <person name="Huo Q."/>
            <person name="Li W."/>
            <person name="Guo W."/>
            <person name="Chen H."/>
            <person name="Zhou L."/>
            <person name="Ni X."/>
            <person name="Tian J."/>
            <person name="Zhou Y."/>
            <person name="Sheng Y."/>
            <person name="Liu T."/>
            <person name="Pan Y."/>
            <person name="Xia L."/>
            <person name="Li J."/>
            <person name="Zhao F."/>
            <person name="Cao W."/>
        </authorList>
    </citation>
    <scope>NUCLEOTIDE SEQUENCE</scope>
    <source>
        <strain evidence="1">Hyas-2018</strain>
    </source>
</reference>
<evidence type="ECO:0000313" key="2">
    <source>
        <dbReference type="Proteomes" id="UP000821845"/>
    </source>
</evidence>
<keyword evidence="2" id="KW-1185">Reference proteome</keyword>
<comment type="caution">
    <text evidence="1">The sequence shown here is derived from an EMBL/GenBank/DDBJ whole genome shotgun (WGS) entry which is preliminary data.</text>
</comment>
<name>A0ACB7RKR1_HYAAI</name>
<sequence length="1573" mass="169076">MAETFDFRNKTVATESAARRTFGRRTWLVVGLMTSAMLLMCTSVALFQRRFDLTGFFRHPPAAAAVAEDWGRQSTDNATLLKTGDGLERGQRGSSSHGRTAASEIKTLEPLQVKIKRKARAKSPSRPRQGAKESSRGTVVTVRKASSERSATQRPRDGGMDVDVDRELEILQRPFADRPRATEDDASPITRVDTTKAVPVSQSAETMPKSKARFVSSPRTRSSGASYNTQTSTSDYTGNTADSQKRTGNTTTGLPQSHVPASSTKSTKDSSVSPHRGIRMVKKRRKLRKLVKLPAQASASDSLSSSTIRAGDKSTPPQTTLTGDVQVKNEEKLPAQAPGSDSPSSSTVRAGDKSALPQTAITGDVKVKKEDLKKEHDALHNELNSTSTVATGLSSEIPAASTVHTAATDIESSKAVTGNVSPSMSSQVPSQVRSSSPPVNSVPFSKKRDLAGSSDQEPVSKQGTAVGVIGSTPNLGAASTANSFAASTLSNRPEGNSTTASSSNETDASESKKHDSSTASSSQIRTSTTTRSALRSTEPAQTPHIDDTSTDANLVDVVAGGANKSAEDVINRIFDKATKDGQNNSANSPRERSGPAETSKNVDGRVTLEADVGNASSSVAVESTYSRPSSELASSTRVRSTPYPTDQNRLTIGVEEGRNLVSTRDVALTHSSAAEPSNTQPPTIQSSKMDDLKTETLEKELATKRQATEGWSSTARPELPASSTSVSTPDKLVEVVVTSKATSSTGPPDEIIPETEALSTTSSPDETSKPQTTTATFAYYTGQDEWIPESGGRYMDAPGRYADKLKARRRGKTLQAHSVLTNNNEPVLPGGHLSHQTIQSGDASTGSTSKKPELQTTQEGTASTALPTEQPQTSKATVEAAVSDLYSSLNAAIREESKHDIEQSNEEMLDYGVVPHDTALKNQHGVLAAYNASNMPSPSPDVGNRQIGTATLSHQRHGSFGIIVTTHPHSEDPSAEGSNLSDVNPKHLAINVAHTEGVHTETFETRSKAKQDMPQTGLPLVLNEDSDGLSTNRNNALTSEQNPLVSEITTKYSQGLVENLPREDSSSAEVTSTEPRFHKGYEGSPSDKRKLEPHTETPPNVLDIDADLQEAVSPSGRNQPDTNPLADKYATVPTDGSTKRRDTTRRFEIGTDLKYGNMGQDSTSAHLVGGPMENTQSAPQPTNESTAMHSIDAVATTTGGSEFKMKSSTPNVERAGVACVYRKNHAGWASGNTSYGLDTLPYQYCASIVYCCLSLREDFAIEDQGDHSDFKHLAKIKSINRGLQTFVVIEADESTAPFFKRLMSSTVHQDIFLLFAVHWMRTRAIDGVYLYWPHMEERDADDVVRTFRYLVDSFAKSNLKFGIVVPPGMQYFAEVSTLKAMIKDLDGSYGAVLLSPPEMDESSFTGKLSTPTQALAEEYGKYPADVAGSAVCPMIPFWGKTFKMQAVLQDTGLALRPVGRGGARQTSQEPGKLAFFEFCREVGNSLFVFPSRENAMIGDEYVTFLTPATLEKYLSSALHGPWRCLGSWGPEWDDLDGRCGLGRYPLLKTLYEFHTKRAVNASAALVVSKAGLS</sequence>